<comment type="subcellular location">
    <subcellularLocation>
        <location evidence="2 10">Cytoplasm</location>
    </subcellularLocation>
</comment>
<evidence type="ECO:0000256" key="11">
    <source>
        <dbReference type="PIRSR" id="PIRSR000412-50"/>
    </source>
</evidence>
<comment type="pathway">
    <text evidence="10">One-carbon metabolism; tetrahydrofolate interconversion.</text>
</comment>
<evidence type="ECO:0000259" key="12">
    <source>
        <dbReference type="Pfam" id="PF00464"/>
    </source>
</evidence>
<feature type="binding site" evidence="10">
    <location>
        <position position="122"/>
    </location>
    <ligand>
        <name>(6S)-5,6,7,8-tetrahydrofolate</name>
        <dbReference type="ChEBI" id="CHEBI:57453"/>
    </ligand>
</feature>
<dbReference type="EMBL" id="CP028374">
    <property type="protein sequence ID" value="AXN02085.1"/>
    <property type="molecule type" value="Genomic_DNA"/>
</dbReference>
<dbReference type="GO" id="GO:0035999">
    <property type="term" value="P:tetrahydrofolate interconversion"/>
    <property type="evidence" value="ECO:0007669"/>
    <property type="project" value="UniProtKB-UniRule"/>
</dbReference>
<dbReference type="UniPathway" id="UPA00193"/>
<organism evidence="13 14">
    <name type="scientific">Candidatus Purcelliella pentastirinorum</name>
    <dbReference type="NCBI Taxonomy" id="472834"/>
    <lineage>
        <taxon>Bacteria</taxon>
        <taxon>Pseudomonadati</taxon>
        <taxon>Pseudomonadota</taxon>
        <taxon>Gammaproteobacteria</taxon>
        <taxon>Enterobacterales</taxon>
        <taxon>Enterobacteriaceae</taxon>
        <taxon>Candidatus Purcelliella</taxon>
    </lineage>
</organism>
<evidence type="ECO:0000256" key="6">
    <source>
        <dbReference type="ARBA" id="ARBA00022563"/>
    </source>
</evidence>
<feature type="site" description="Plays an important role in substrate specificity" evidence="10">
    <location>
        <position position="229"/>
    </location>
</feature>
<dbReference type="GO" id="GO:0005829">
    <property type="term" value="C:cytosol"/>
    <property type="evidence" value="ECO:0007669"/>
    <property type="project" value="TreeGrafter"/>
</dbReference>
<evidence type="ECO:0000256" key="10">
    <source>
        <dbReference type="HAMAP-Rule" id="MF_00051"/>
    </source>
</evidence>
<keyword evidence="9 10" id="KW-0663">Pyridoxal phosphate</keyword>
<evidence type="ECO:0000313" key="14">
    <source>
        <dbReference type="Proteomes" id="UP000256856"/>
    </source>
</evidence>
<dbReference type="InterPro" id="IPR015421">
    <property type="entry name" value="PyrdxlP-dep_Trfase_major"/>
</dbReference>
<protein>
    <recommendedName>
        <fullName evidence="10">Serine hydroxymethyltransferase</fullName>
        <shortName evidence="10">SHMT</shortName>
        <shortName evidence="10">Serine methylase</shortName>
        <ecNumber evidence="10">2.1.2.1</ecNumber>
    </recommendedName>
</protein>
<reference evidence="13 14" key="1">
    <citation type="submission" date="2018-03" db="EMBL/GenBank/DDBJ databases">
        <title>A parallel universe: an anciently diverged bacterial symbiosis in a Hawaiian planthopper (Hemiptera: Cixiidae) reveals rearranged nutritional responsibilities.</title>
        <authorList>
            <person name="Bennett G."/>
            <person name="Mao M."/>
        </authorList>
    </citation>
    <scope>NUCLEOTIDE SEQUENCE [LARGE SCALE GENOMIC DNA]</scope>
    <source>
        <strain evidence="13 14">OLIH</strain>
    </source>
</reference>
<gene>
    <name evidence="10" type="primary">glyA</name>
    <name evidence="13" type="ORF">C9I82_109</name>
</gene>
<feature type="modified residue" description="N6-(pyridoxal phosphate)lysine" evidence="10 11">
    <location>
        <position position="230"/>
    </location>
</feature>
<keyword evidence="6 10" id="KW-0554">One-carbon metabolism</keyword>
<comment type="similarity">
    <text evidence="3 10">Belongs to the SHMT family.</text>
</comment>
<evidence type="ECO:0000256" key="2">
    <source>
        <dbReference type="ARBA" id="ARBA00004496"/>
    </source>
</evidence>
<dbReference type="UniPathway" id="UPA00288">
    <property type="reaction ID" value="UER01023"/>
</dbReference>
<dbReference type="InterPro" id="IPR015424">
    <property type="entry name" value="PyrdxlP-dep_Trfase"/>
</dbReference>
<dbReference type="GO" id="GO:0004372">
    <property type="term" value="F:glycine hydroxymethyltransferase activity"/>
    <property type="evidence" value="ECO:0007669"/>
    <property type="project" value="UniProtKB-UniRule"/>
</dbReference>
<dbReference type="InterPro" id="IPR049943">
    <property type="entry name" value="Ser_HO-MeTrfase-like"/>
</dbReference>
<dbReference type="HAMAP" id="MF_00051">
    <property type="entry name" value="SHMT"/>
    <property type="match status" value="1"/>
</dbReference>
<evidence type="ECO:0000256" key="4">
    <source>
        <dbReference type="ARBA" id="ARBA00011738"/>
    </source>
</evidence>
<dbReference type="SUPFAM" id="SSF53383">
    <property type="entry name" value="PLP-dependent transferases"/>
    <property type="match status" value="1"/>
</dbReference>
<evidence type="ECO:0000256" key="8">
    <source>
        <dbReference type="ARBA" id="ARBA00022679"/>
    </source>
</evidence>
<comment type="catalytic activity">
    <reaction evidence="10">
        <text>(6R)-5,10-methylene-5,6,7,8-tetrahydrofolate + glycine + H2O = (6S)-5,6,7,8-tetrahydrofolate + L-serine</text>
        <dbReference type="Rhea" id="RHEA:15481"/>
        <dbReference type="ChEBI" id="CHEBI:15377"/>
        <dbReference type="ChEBI" id="CHEBI:15636"/>
        <dbReference type="ChEBI" id="CHEBI:33384"/>
        <dbReference type="ChEBI" id="CHEBI:57305"/>
        <dbReference type="ChEBI" id="CHEBI:57453"/>
        <dbReference type="EC" id="2.1.2.1"/>
    </reaction>
</comment>
<keyword evidence="5 10" id="KW-0963">Cytoplasm</keyword>
<dbReference type="PANTHER" id="PTHR11680">
    <property type="entry name" value="SERINE HYDROXYMETHYLTRANSFERASE"/>
    <property type="match status" value="1"/>
</dbReference>
<feature type="binding site" evidence="10">
    <location>
        <begin position="126"/>
        <end position="128"/>
    </location>
    <ligand>
        <name>(6S)-5,6,7,8-tetrahydrofolate</name>
        <dbReference type="ChEBI" id="CHEBI:57453"/>
    </ligand>
</feature>
<evidence type="ECO:0000256" key="7">
    <source>
        <dbReference type="ARBA" id="ARBA00022605"/>
    </source>
</evidence>
<dbReference type="PROSITE" id="PS00096">
    <property type="entry name" value="SHMT"/>
    <property type="match status" value="1"/>
</dbReference>
<proteinExistence type="inferred from homology"/>
<keyword evidence="14" id="KW-1185">Reference proteome</keyword>
<dbReference type="KEGG" id="ppet:C9I82_109"/>
<keyword evidence="13" id="KW-0489">Methyltransferase</keyword>
<sequence>MKNIMKKNIDTYDNTLWKLIQAEKKRQNQYINLIASENYVSNCVMQAQGSILTNKYAEGYPNKRFYSGCKYIDIIETIAIERAKKLFNADYVNVQPHSGTQANFAAYNALINYGDTILSMKLTHGGHLSHGAKINSSGKLYKVINYGLNKKGDINYKEIHELSKKYKPKLIIAGFSSYSGIFNWKKIRKIADINNSYLLVDMAHIAGLVAAKLYPNPLPYAHVVTTTTHKTLSGPRGGMILAKGGNKILYDKLDRAIFPREQGGPMMHIIAAKAVAFKEAMEKNFKLYQKQTIQNAITMTKIFIKKKYKIVSGCTKNHMFLINLSNKNITGLEASNILYKANIVTNKNFIPNDKKNATITSGIRIGTPAITKRGFKKKETKKITYWITDILNNIKNKKNIIKIKKMVKNLCNKFPIYK</sequence>
<comment type="subunit">
    <text evidence="4 10">Homodimer.</text>
</comment>
<keyword evidence="8 10" id="KW-0808">Transferase</keyword>
<dbReference type="FunFam" id="3.40.640.10:FF:000001">
    <property type="entry name" value="Serine hydroxymethyltransferase"/>
    <property type="match status" value="1"/>
</dbReference>
<dbReference type="PIRSF" id="PIRSF000412">
    <property type="entry name" value="SHMT"/>
    <property type="match status" value="1"/>
</dbReference>
<comment type="caution">
    <text evidence="10">Lacks conserved residue(s) required for the propagation of feature annotation.</text>
</comment>
<evidence type="ECO:0000256" key="1">
    <source>
        <dbReference type="ARBA" id="ARBA00001933"/>
    </source>
</evidence>
<dbReference type="CDD" id="cd00378">
    <property type="entry name" value="SHMT"/>
    <property type="match status" value="1"/>
</dbReference>
<dbReference type="InterPro" id="IPR019798">
    <property type="entry name" value="Ser_HO-MeTrfase_PLP_BS"/>
</dbReference>
<dbReference type="GO" id="GO:0032259">
    <property type="term" value="P:methylation"/>
    <property type="evidence" value="ECO:0007669"/>
    <property type="project" value="UniProtKB-KW"/>
</dbReference>
<dbReference type="GO" id="GO:0019264">
    <property type="term" value="P:glycine biosynthetic process from serine"/>
    <property type="evidence" value="ECO:0007669"/>
    <property type="project" value="UniProtKB-UniRule"/>
</dbReference>
<evidence type="ECO:0000256" key="5">
    <source>
        <dbReference type="ARBA" id="ARBA00022490"/>
    </source>
</evidence>
<dbReference type="Gene3D" id="3.40.640.10">
    <property type="entry name" value="Type I PLP-dependent aspartate aminotransferase-like (Major domain)"/>
    <property type="match status" value="1"/>
</dbReference>
<evidence type="ECO:0000256" key="3">
    <source>
        <dbReference type="ARBA" id="ARBA00006376"/>
    </source>
</evidence>
<dbReference type="InterPro" id="IPR015422">
    <property type="entry name" value="PyrdxlP-dep_Trfase_small"/>
</dbReference>
<dbReference type="GO" id="GO:0030170">
    <property type="term" value="F:pyridoxal phosphate binding"/>
    <property type="evidence" value="ECO:0007669"/>
    <property type="project" value="UniProtKB-UniRule"/>
</dbReference>
<dbReference type="EC" id="2.1.2.1" evidence="10"/>
<name>A0A346DZD0_9ENTR</name>
<dbReference type="InterPro" id="IPR001085">
    <property type="entry name" value="Ser_HO-MeTrfase"/>
</dbReference>
<dbReference type="GO" id="GO:0008168">
    <property type="term" value="F:methyltransferase activity"/>
    <property type="evidence" value="ECO:0007669"/>
    <property type="project" value="UniProtKB-KW"/>
</dbReference>
<dbReference type="Proteomes" id="UP000256856">
    <property type="component" value="Chromosome"/>
</dbReference>
<evidence type="ECO:0000313" key="13">
    <source>
        <dbReference type="EMBL" id="AXN02085.1"/>
    </source>
</evidence>
<comment type="function">
    <text evidence="10">Catalyzes the reversible interconversion of serine and glycine with tetrahydrofolate (THF) serving as the one-carbon carrier. This reaction serves as the major source of one-carbon groups required for the biosynthesis of purines, thymidylate, methionine, and other important biomolecules. Also exhibits THF-independent aldolase activity toward beta-hydroxyamino acids, producing glycine and aldehydes, via a retro-aldol mechanism.</text>
</comment>
<dbReference type="NCBIfam" id="NF000586">
    <property type="entry name" value="PRK00011.1"/>
    <property type="match status" value="1"/>
</dbReference>
<feature type="domain" description="Serine hydroxymethyltransferase-like" evidence="12">
    <location>
        <begin position="10"/>
        <end position="387"/>
    </location>
</feature>
<dbReference type="Gene3D" id="3.90.1150.10">
    <property type="entry name" value="Aspartate Aminotransferase, domain 1"/>
    <property type="match status" value="1"/>
</dbReference>
<evidence type="ECO:0000256" key="9">
    <source>
        <dbReference type="ARBA" id="ARBA00022898"/>
    </source>
</evidence>
<comment type="cofactor">
    <cofactor evidence="1 10 11">
        <name>pyridoxal 5'-phosphate</name>
        <dbReference type="ChEBI" id="CHEBI:597326"/>
    </cofactor>
</comment>
<dbReference type="PANTHER" id="PTHR11680:SF50">
    <property type="entry name" value="SERINE HYDROXYMETHYLTRANSFERASE"/>
    <property type="match status" value="1"/>
</dbReference>
<dbReference type="InterPro" id="IPR039429">
    <property type="entry name" value="SHMT-like_dom"/>
</dbReference>
<keyword evidence="7 10" id="KW-0028">Amino-acid biosynthesis</keyword>
<accession>A0A346DZD0</accession>
<dbReference type="Pfam" id="PF00464">
    <property type="entry name" value="SHMT"/>
    <property type="match status" value="1"/>
</dbReference>
<dbReference type="AlphaFoldDB" id="A0A346DZD0"/>
<comment type="pathway">
    <text evidence="10">Amino-acid biosynthesis; glycine biosynthesis; glycine from L-serine: step 1/1.</text>
</comment>